<evidence type="ECO:0000256" key="5">
    <source>
        <dbReference type="ARBA" id="ARBA00023268"/>
    </source>
</evidence>
<evidence type="ECO:0000256" key="4">
    <source>
        <dbReference type="ARBA" id="ARBA00022679"/>
    </source>
</evidence>
<comment type="caution">
    <text evidence="8">The sequence shown here is derived from an EMBL/GenBank/DDBJ whole genome shotgun (WGS) entry which is preliminary data.</text>
</comment>
<dbReference type="Proteomes" id="UP001169760">
    <property type="component" value="Unassembled WGS sequence"/>
</dbReference>
<dbReference type="SUPFAM" id="SSF52151">
    <property type="entry name" value="FabD/lysophospholipase-like"/>
    <property type="match status" value="1"/>
</dbReference>
<dbReference type="Gene3D" id="3.40.47.10">
    <property type="match status" value="1"/>
</dbReference>
<dbReference type="GO" id="GO:0009403">
    <property type="term" value="P:toxin biosynthetic process"/>
    <property type="evidence" value="ECO:0007669"/>
    <property type="project" value="UniProtKB-ARBA"/>
</dbReference>
<dbReference type="PANTHER" id="PTHR43775:SF51">
    <property type="entry name" value="INACTIVE PHENOLPHTHIOCEROL SYNTHESIS POLYKETIDE SYNTHASE TYPE I PKS1-RELATED"/>
    <property type="match status" value="1"/>
</dbReference>
<dbReference type="InterPro" id="IPR013217">
    <property type="entry name" value="Methyltransf_12"/>
</dbReference>
<feature type="domain" description="Ketosynthase family 3 (KS3)" evidence="7">
    <location>
        <begin position="9"/>
        <end position="440"/>
    </location>
</feature>
<dbReference type="Gene3D" id="3.40.50.150">
    <property type="entry name" value="Vaccinia Virus protein VP39"/>
    <property type="match status" value="1"/>
</dbReference>
<dbReference type="Gene3D" id="3.30.559.10">
    <property type="entry name" value="Chloramphenicol acetyltransferase-like domain"/>
    <property type="match status" value="1"/>
</dbReference>
<dbReference type="Pfam" id="PF00668">
    <property type="entry name" value="Condensation"/>
    <property type="match status" value="1"/>
</dbReference>
<dbReference type="InterPro" id="IPR009081">
    <property type="entry name" value="PP-bd_ACP"/>
</dbReference>
<protein>
    <submittedName>
        <fullName evidence="8">Beta-ketoacyl synthase N-terminal-like domain-containing protein</fullName>
    </submittedName>
</protein>
<dbReference type="PROSITE" id="PS52004">
    <property type="entry name" value="KS3_2"/>
    <property type="match status" value="1"/>
</dbReference>
<dbReference type="Pfam" id="PF00550">
    <property type="entry name" value="PP-binding"/>
    <property type="match status" value="1"/>
</dbReference>
<dbReference type="InterPro" id="IPR001242">
    <property type="entry name" value="Condensation_dom"/>
</dbReference>
<accession>A0AAW7X2P2</accession>
<dbReference type="InterPro" id="IPR029063">
    <property type="entry name" value="SAM-dependent_MTases_sf"/>
</dbReference>
<dbReference type="SUPFAM" id="SSF47336">
    <property type="entry name" value="ACP-like"/>
    <property type="match status" value="1"/>
</dbReference>
<dbReference type="Gene3D" id="1.10.1200.10">
    <property type="entry name" value="ACP-like"/>
    <property type="match status" value="1"/>
</dbReference>
<dbReference type="RefSeq" id="WP_303490536.1">
    <property type="nucleotide sequence ID" value="NZ_JAUOPB010000001.1"/>
</dbReference>
<dbReference type="InterPro" id="IPR016039">
    <property type="entry name" value="Thiolase-like"/>
</dbReference>
<evidence type="ECO:0000256" key="3">
    <source>
        <dbReference type="ARBA" id="ARBA00022553"/>
    </source>
</evidence>
<dbReference type="Pfam" id="PF16197">
    <property type="entry name" value="KAsynt_C_assoc"/>
    <property type="match status" value="1"/>
</dbReference>
<dbReference type="Gene3D" id="3.40.366.10">
    <property type="entry name" value="Malonyl-Coenzyme A Acyl Carrier Protein, domain 2"/>
    <property type="match status" value="1"/>
</dbReference>
<dbReference type="CDD" id="cd02440">
    <property type="entry name" value="AdoMet_MTases"/>
    <property type="match status" value="1"/>
</dbReference>
<dbReference type="GO" id="GO:0004315">
    <property type="term" value="F:3-oxoacyl-[acyl-carrier-protein] synthase activity"/>
    <property type="evidence" value="ECO:0007669"/>
    <property type="project" value="InterPro"/>
</dbReference>
<dbReference type="Pfam" id="PF02801">
    <property type="entry name" value="Ketoacyl-synt_C"/>
    <property type="match status" value="1"/>
</dbReference>
<evidence type="ECO:0000256" key="2">
    <source>
        <dbReference type="ARBA" id="ARBA00022450"/>
    </source>
</evidence>
<dbReference type="InterPro" id="IPR020841">
    <property type="entry name" value="PKS_Beta-ketoAc_synthase_dom"/>
</dbReference>
<dbReference type="SUPFAM" id="SSF53335">
    <property type="entry name" value="S-adenosyl-L-methionine-dependent methyltransferases"/>
    <property type="match status" value="1"/>
</dbReference>
<evidence type="ECO:0000313" key="8">
    <source>
        <dbReference type="EMBL" id="MDO6421238.1"/>
    </source>
</evidence>
<keyword evidence="4" id="KW-0808">Transferase</keyword>
<dbReference type="Pfam" id="PF00698">
    <property type="entry name" value="Acyl_transf_1"/>
    <property type="match status" value="1"/>
</dbReference>
<sequence>MSVKTERTGFEVAIIGMAGSFPGATNLTEFWDNLLAGKECITRFTDEELVAAGVSPELMKHPNYVPAKGVFPNAEYFDAEFFGYTPADASTMDPQVRLLHQGVYHALEDAGLGNTKNRNIGLFAGASGNFNWELDSFLQAAESSSGQFSTSQLNDKDFIATRLAYKLDLRGPAIAVHSACSTSLLSIDLACRHLYTGACGVAVAAGVGLTLPIKNGYGYEEGMIKSADGSCRAFADDANGTVEGNGMAAVVLKPLEEALDDGDSIYAIVRGIAVNNDGERKVGFTAPSVEGQVEVIRRALFMAEVEPETITYVEAHGTGTNLGDPVEVEALKQAFRSDKTGICGIGSLKSNIGHTDVAAGISSFIKTTLALKHKTIPASINITLPNSKIEFEKSPFYLVTEKQDWPRLPCSAGEGNQLPLRAGVSSFGIGGTNVHLILEEAPEAISTDAANSWQNLNISAHDIDALSRIQEQLSLWIAENPNENPADLAYTWQHRKQLKWRHSITFNSLQDLQNKLNDPLQAPDILATAAAEHTRNVFLFPGQGTQYVGMAAQLYKEYSPFQTYIDECLAICDEMGSKEIRSILLSPNSESEHCLTQTAHVQLALFVVEYSLTKLLMHLGVKPDAMLGHSLGEYVAACVAGVFHLKDALYIVQQRARLMQSLPSGAMLAVSASEESIRVKKPNTIDLAAINSPNHCTYAGTESDISAFKALLENDGIQVKVLNTSHAFHSAMMEPMLEQFKTLLESIQLNAPSIPYFSNVTGKLITVNEATSVEYYARHIRQPVLFADAVMELSNNKNTNFIEVGPATVLSNLLKQTVQTSTPTVSLLRHAKENVTDLEYLMRGLGQLWKNGGSVAWEKFYAGQKRSKLRLPLYPFAKRSFGLGRGDVLSLLSNLDNGDSKAQPINRDTPVLHSYEWRAALTADVRIEDGVMPCLALELDGGALSAVLSRIGGLRVLRVTQDKKYQDIDNRHIKLPFDSALSVRKMLAGLRKRDEVPETIMVGVEFSKLANLTLLQQRISLLATMCNEEFGIKALSIFIVIQQDNRLNNIVRERLAAWRNQLQTAFVNIMFDIVELPAISKSEPVNTLAVKLGRLLHTQERGLYSDLSGSIVKQLTLVGVDNKCIKAINCKGQKFALLGPQHVNTQALADQIESATGASVSRIMLKHDINYRGSLKCQLEQLHKPLQDAQEAFFEKYGIGDLTATHKNVNDYCFSLLCEFLQHHTALKLNDVFTKASLIKELRIATPLVRYIDYFCHMLLEEGFAQQAGTNLILTRDLSDAKSPATILANIQSATRLFDGQLRLLRHVFSKYPLALTGEMQSIEVLYPNGSNQFIRETYQDSIQQLEDELIMSLFEAVVKKILEGAQNIRILEVGGGYGLAMRRIIPLLANLNAVEFYFTDIGTTFLAEARDFAMEQGYDFMKFGVYDITKPANEQGFDNHSFDLIYAYNVVHATQSIREVAKSLESLLVDEGFLCLLERTNTRRYVDLVWGMADGWWHFNEKERDISPLMPLSKWQDLFDALNFKDTYCYPREPKLRDRIDMGIIVAQAGSRQPLTTLAPPVVDHQVFDQVFIVDTIHRFNHLECISLSNTVSEDIEYERYAEAIRQWRGAHNAENYCLLSDAIHYNAKVDSARFSSMDKLHQELEGSCSRVYLPLLGGVAKNIKDRTVYTDQANLTPLFAAISSAWPVVVLAPHALGFLQTDAPAPTEASTKDVSVSVDNKIEIQTLLIIVMRQLFGIEEISGEDDFFLLGGDSLKVAQFTTELEKYGFELQPNEVFNFPKVSQLATYLNKKNHAAGIIIENGTQLAKHLSTKLQLEVEEQTLCLDGVDQPIFYLADTSLLNDRDIKRLIEELRSLKLDAHIQPAYIFPLSLKTEDNLYLSQEEFDKKFNLHPISERACADLIRSVQLQQRRLSFSIIAGEIEQKYAISPFQNMYLKSDNRVSLYQIEFDEILDRDLLNQAFTDVVRRQGLMRSSLQRSRIEKNHWVQHQLPNVLGIPTIDLSGFSDQSKNDVIEKLMEMEYQSDFDGENGIMYHLLLIRLRFNKSILLFNLDHSIFDNMSGQVLRRQLVDRYKALKLGTTASLPPIKSFKDYMDQLNLGPIGISPAELIELFDLRNYGTARNQVEKFIVANKQPKINRLQYTIDLSELNITDNEEAIFEKTVQLLGYSLASFLGIDKVPLKLIYQGRKYHDFSFFDTLGLFVDIVPLLLDINETPKAMINNVRQKLSYLNRYNLNFMNMVLNFSMLVKWRDVVGLTSPKKLAKKDPMLLLNYAGKAGKEYRKIIDFATSKMLDTPGKLDYGSFYVIATSDNDKLILDVLCSFEKEMGRYKTILDNVLPTLKTKIEVSEPLTATEI</sequence>
<dbReference type="InterPro" id="IPR014043">
    <property type="entry name" value="Acyl_transferase_dom"/>
</dbReference>
<dbReference type="SMART" id="SM00825">
    <property type="entry name" value="PKS_KS"/>
    <property type="match status" value="1"/>
</dbReference>
<dbReference type="PROSITE" id="PS50075">
    <property type="entry name" value="CARRIER"/>
    <property type="match status" value="1"/>
</dbReference>
<reference evidence="8" key="1">
    <citation type="submission" date="2023-07" db="EMBL/GenBank/DDBJ databases">
        <title>Genome content predicts the carbon catabolic preferences of heterotrophic bacteria.</title>
        <authorList>
            <person name="Gralka M."/>
        </authorList>
    </citation>
    <scope>NUCLEOTIDE SEQUENCE</scope>
    <source>
        <strain evidence="8">I3M17_2</strain>
    </source>
</reference>
<dbReference type="InterPro" id="IPR016036">
    <property type="entry name" value="Malonyl_transacylase_ACP-bd"/>
</dbReference>
<dbReference type="InterPro" id="IPR036736">
    <property type="entry name" value="ACP-like_sf"/>
</dbReference>
<keyword evidence="5" id="KW-0511">Multifunctional enzyme</keyword>
<dbReference type="PROSITE" id="PS00606">
    <property type="entry name" value="KS3_1"/>
    <property type="match status" value="1"/>
</dbReference>
<organism evidence="8 9">
    <name type="scientific">Saccharophagus degradans</name>
    <dbReference type="NCBI Taxonomy" id="86304"/>
    <lineage>
        <taxon>Bacteria</taxon>
        <taxon>Pseudomonadati</taxon>
        <taxon>Pseudomonadota</taxon>
        <taxon>Gammaproteobacteria</taxon>
        <taxon>Cellvibrionales</taxon>
        <taxon>Cellvibrionaceae</taxon>
        <taxon>Saccharophagus</taxon>
    </lineage>
</organism>
<evidence type="ECO:0000259" key="6">
    <source>
        <dbReference type="PROSITE" id="PS50075"/>
    </source>
</evidence>
<dbReference type="GO" id="GO:0004312">
    <property type="term" value="F:fatty acid synthase activity"/>
    <property type="evidence" value="ECO:0007669"/>
    <property type="project" value="TreeGrafter"/>
</dbReference>
<proteinExistence type="predicted"/>
<dbReference type="InterPro" id="IPR050091">
    <property type="entry name" value="PKS_NRPS_Biosynth_Enz"/>
</dbReference>
<dbReference type="SUPFAM" id="SSF52777">
    <property type="entry name" value="CoA-dependent acyltransferases"/>
    <property type="match status" value="1"/>
</dbReference>
<dbReference type="InterPro" id="IPR023213">
    <property type="entry name" value="CAT-like_dom_sf"/>
</dbReference>
<dbReference type="InterPro" id="IPR018201">
    <property type="entry name" value="Ketoacyl_synth_AS"/>
</dbReference>
<dbReference type="CDD" id="cd00833">
    <property type="entry name" value="PKS"/>
    <property type="match status" value="1"/>
</dbReference>
<dbReference type="InterPro" id="IPR016035">
    <property type="entry name" value="Acyl_Trfase/lysoPLipase"/>
</dbReference>
<dbReference type="SUPFAM" id="SSF55048">
    <property type="entry name" value="Probable ACP-binding domain of malonyl-CoA ACP transacylase"/>
    <property type="match status" value="1"/>
</dbReference>
<dbReference type="EMBL" id="JAUOPB010000001">
    <property type="protein sequence ID" value="MDO6421238.1"/>
    <property type="molecule type" value="Genomic_DNA"/>
</dbReference>
<dbReference type="GO" id="GO:0006633">
    <property type="term" value="P:fatty acid biosynthetic process"/>
    <property type="evidence" value="ECO:0007669"/>
    <property type="project" value="InterPro"/>
</dbReference>
<gene>
    <name evidence="8" type="ORF">Q4521_02000</name>
</gene>
<comment type="pathway">
    <text evidence="1">Lipid metabolism; fatty acid biosynthesis.</text>
</comment>
<keyword evidence="3" id="KW-0597">Phosphoprotein</keyword>
<keyword evidence="2" id="KW-0596">Phosphopantetheine</keyword>
<dbReference type="InterPro" id="IPR014030">
    <property type="entry name" value="Ketoacyl_synth_N"/>
</dbReference>
<dbReference type="Pfam" id="PF08242">
    <property type="entry name" value="Methyltransf_12"/>
    <property type="match status" value="1"/>
</dbReference>
<dbReference type="Pfam" id="PF00109">
    <property type="entry name" value="ketoacyl-synt"/>
    <property type="match status" value="1"/>
</dbReference>
<dbReference type="InterPro" id="IPR014031">
    <property type="entry name" value="Ketoacyl_synth_C"/>
</dbReference>
<dbReference type="InterPro" id="IPR001227">
    <property type="entry name" value="Ac_transferase_dom_sf"/>
</dbReference>
<dbReference type="InterPro" id="IPR032821">
    <property type="entry name" value="PKS_assoc"/>
</dbReference>
<dbReference type="Gene3D" id="3.30.70.250">
    <property type="entry name" value="Malonyl-CoA ACP transacylase, ACP-binding"/>
    <property type="match status" value="1"/>
</dbReference>
<evidence type="ECO:0000313" key="9">
    <source>
        <dbReference type="Proteomes" id="UP001169760"/>
    </source>
</evidence>
<dbReference type="PANTHER" id="PTHR43775">
    <property type="entry name" value="FATTY ACID SYNTHASE"/>
    <property type="match status" value="1"/>
</dbReference>
<dbReference type="Gene3D" id="3.30.70.3290">
    <property type="match status" value="1"/>
</dbReference>
<evidence type="ECO:0000256" key="1">
    <source>
        <dbReference type="ARBA" id="ARBA00005194"/>
    </source>
</evidence>
<feature type="domain" description="Carrier" evidence="6">
    <location>
        <begin position="1721"/>
        <end position="1795"/>
    </location>
</feature>
<evidence type="ECO:0000259" key="7">
    <source>
        <dbReference type="PROSITE" id="PS52004"/>
    </source>
</evidence>
<dbReference type="SUPFAM" id="SSF53901">
    <property type="entry name" value="Thiolase-like"/>
    <property type="match status" value="1"/>
</dbReference>
<name>A0AAW7X2P2_9GAMM</name>
<dbReference type="SMART" id="SM00827">
    <property type="entry name" value="PKS_AT"/>
    <property type="match status" value="1"/>
</dbReference>